<protein>
    <submittedName>
        <fullName evidence="6">Monooxygenase</fullName>
    </submittedName>
</protein>
<evidence type="ECO:0000256" key="2">
    <source>
        <dbReference type="ARBA" id="ARBA00022643"/>
    </source>
</evidence>
<dbReference type="GO" id="GO:0008726">
    <property type="term" value="F:alkanesulfonate monooxygenase activity"/>
    <property type="evidence" value="ECO:0007669"/>
    <property type="project" value="TreeGrafter"/>
</dbReference>
<dbReference type="Gene3D" id="3.20.20.30">
    <property type="entry name" value="Luciferase-like domain"/>
    <property type="match status" value="1"/>
</dbReference>
<dbReference type="RefSeq" id="WP_106169495.1">
    <property type="nucleotide sequence ID" value="NZ_JAVKZF010000004.1"/>
</dbReference>
<dbReference type="GO" id="GO:0046306">
    <property type="term" value="P:alkanesulfonate catabolic process"/>
    <property type="evidence" value="ECO:0007669"/>
    <property type="project" value="TreeGrafter"/>
</dbReference>
<dbReference type="InterPro" id="IPR036661">
    <property type="entry name" value="Luciferase-like_sf"/>
</dbReference>
<dbReference type="PANTHER" id="PTHR42847">
    <property type="entry name" value="ALKANESULFONATE MONOOXYGENASE"/>
    <property type="match status" value="1"/>
</dbReference>
<dbReference type="Proteomes" id="UP000282574">
    <property type="component" value="Unassembled WGS sequence"/>
</dbReference>
<keyword evidence="3" id="KW-0560">Oxidoreductase</keyword>
<proteinExistence type="predicted"/>
<keyword evidence="1" id="KW-0285">Flavoprotein</keyword>
<keyword evidence="2" id="KW-0288">FMN</keyword>
<sequence length="352" mass="39407">MSQPRYGIWIPVYGNCGAMNHPIEPRDASYSRAKALIQLAEECGFTTTLIAEHIINPRNQELDQLETWTTAAALAEATDSIEIIAAVKPLLFHPAVLAKMALGIDAISHGRFAINLVSAWFKPEMAKSGISMLSHDDRYRYSQEWIQVVKALWSGERVNFSGNYFQIHDLGLLPRPVAKPHPRVYLGGESDPAKDLAMQEADVFFLNGRPLEVVRETIADVKRRSRGGLKPLRFAMSAFVIARPSDAEAREEYEYLLELTKQDDRSELIKGIEAEVVMFQNMAKYPGIGSNGGTAAGLVGSYDTVAARIAEFVEIGIDTFMLQFQPFTTEMRRFAAEVMPRVPRREFLPLTR</sequence>
<dbReference type="Pfam" id="PF00296">
    <property type="entry name" value="Bac_luciferase"/>
    <property type="match status" value="1"/>
</dbReference>
<evidence type="ECO:0000256" key="1">
    <source>
        <dbReference type="ARBA" id="ARBA00022630"/>
    </source>
</evidence>
<evidence type="ECO:0000313" key="7">
    <source>
        <dbReference type="Proteomes" id="UP000282574"/>
    </source>
</evidence>
<dbReference type="PANTHER" id="PTHR42847:SF4">
    <property type="entry name" value="ALKANESULFONATE MONOOXYGENASE-RELATED"/>
    <property type="match status" value="1"/>
</dbReference>
<name>A0AB37UGE7_9CYAN</name>
<evidence type="ECO:0000259" key="5">
    <source>
        <dbReference type="Pfam" id="PF00296"/>
    </source>
</evidence>
<dbReference type="CDD" id="cd01094">
    <property type="entry name" value="Alkanesulfonate_monoxygenase"/>
    <property type="match status" value="1"/>
</dbReference>
<organism evidence="6 7">
    <name type="scientific">Chroococcidiopsis cubana SAG 39.79</name>
    <dbReference type="NCBI Taxonomy" id="388085"/>
    <lineage>
        <taxon>Bacteria</taxon>
        <taxon>Bacillati</taxon>
        <taxon>Cyanobacteriota</taxon>
        <taxon>Cyanophyceae</taxon>
        <taxon>Chroococcidiopsidales</taxon>
        <taxon>Chroococcidiopsidaceae</taxon>
        <taxon>Chroococcidiopsis</taxon>
    </lineage>
</organism>
<keyword evidence="4 6" id="KW-0503">Monooxygenase</keyword>
<accession>A0AB37UGE7</accession>
<comment type="caution">
    <text evidence="6">The sequence shown here is derived from an EMBL/GenBank/DDBJ whole genome shotgun (WGS) entry which is preliminary data.</text>
</comment>
<dbReference type="EMBL" id="RSCK01000044">
    <property type="protein sequence ID" value="RUT10342.1"/>
    <property type="molecule type" value="Genomic_DNA"/>
</dbReference>
<evidence type="ECO:0000256" key="3">
    <source>
        <dbReference type="ARBA" id="ARBA00023002"/>
    </source>
</evidence>
<evidence type="ECO:0000256" key="4">
    <source>
        <dbReference type="ARBA" id="ARBA00023033"/>
    </source>
</evidence>
<dbReference type="AlphaFoldDB" id="A0AB37UGE7"/>
<evidence type="ECO:0000313" key="6">
    <source>
        <dbReference type="EMBL" id="RUT10342.1"/>
    </source>
</evidence>
<dbReference type="InterPro" id="IPR050172">
    <property type="entry name" value="SsuD_RutA_monooxygenase"/>
</dbReference>
<feature type="domain" description="Luciferase-like" evidence="5">
    <location>
        <begin position="24"/>
        <end position="318"/>
    </location>
</feature>
<dbReference type="InterPro" id="IPR011251">
    <property type="entry name" value="Luciferase-like_dom"/>
</dbReference>
<keyword evidence="7" id="KW-1185">Reference proteome</keyword>
<gene>
    <name evidence="6" type="ORF">DSM107010_43380</name>
</gene>
<reference evidence="6 7" key="1">
    <citation type="journal article" date="2019" name="Genome Biol. Evol.">
        <title>Day and night: Metabolic profiles and evolutionary relationships of six axenic non-marine cyanobacteria.</title>
        <authorList>
            <person name="Will S.E."/>
            <person name="Henke P."/>
            <person name="Boedeker C."/>
            <person name="Huang S."/>
            <person name="Brinkmann H."/>
            <person name="Rohde M."/>
            <person name="Jarek M."/>
            <person name="Friedl T."/>
            <person name="Seufert S."/>
            <person name="Schumacher M."/>
            <person name="Overmann J."/>
            <person name="Neumann-Schaal M."/>
            <person name="Petersen J."/>
        </authorList>
    </citation>
    <scope>NUCLEOTIDE SEQUENCE [LARGE SCALE GENOMIC DNA]</scope>
    <source>
        <strain evidence="6 7">SAG 39.79</strain>
    </source>
</reference>
<dbReference type="SUPFAM" id="SSF51679">
    <property type="entry name" value="Bacterial luciferase-like"/>
    <property type="match status" value="1"/>
</dbReference>